<comment type="caution">
    <text evidence="8">The sequence shown here is derived from an EMBL/GenBank/DDBJ whole genome shotgun (WGS) entry which is preliminary data.</text>
</comment>
<dbReference type="GO" id="GO:0005634">
    <property type="term" value="C:nucleus"/>
    <property type="evidence" value="ECO:0007669"/>
    <property type="project" value="TreeGrafter"/>
</dbReference>
<dbReference type="Gene3D" id="2.30.30.140">
    <property type="match status" value="1"/>
</dbReference>
<reference evidence="8" key="1">
    <citation type="submission" date="2021-06" db="EMBL/GenBank/DDBJ databases">
        <authorList>
            <consortium name="DOE Joint Genome Institute"/>
            <person name="Mondo S.J."/>
            <person name="Amses K.R."/>
            <person name="Simmons D.R."/>
            <person name="Longcore J.E."/>
            <person name="Seto K."/>
            <person name="Alves G.H."/>
            <person name="Bonds A.E."/>
            <person name="Quandt C.A."/>
            <person name="Davis W.J."/>
            <person name="Chang Y."/>
            <person name="Letcher P.M."/>
            <person name="Powell M.J."/>
            <person name="Kuo A."/>
            <person name="Labutti K."/>
            <person name="Pangilinan J."/>
            <person name="Andreopoulos W."/>
            <person name="Tritt A."/>
            <person name="Riley R."/>
            <person name="Hundley H."/>
            <person name="Johnson J."/>
            <person name="Lipzen A."/>
            <person name="Barry K."/>
            <person name="Berbee M.L."/>
            <person name="Buchler N.E."/>
            <person name="Grigoriev I.V."/>
            <person name="Spatafora J.W."/>
            <person name="Stajich J.E."/>
            <person name="James T.Y."/>
        </authorList>
    </citation>
    <scope>NUCLEOTIDE SEQUENCE</scope>
    <source>
        <strain evidence="8">AG</strain>
    </source>
</reference>
<dbReference type="AlphaFoldDB" id="A0AAD5E7W9"/>
<feature type="region of interest" description="Disordered" evidence="5">
    <location>
        <begin position="110"/>
        <end position="129"/>
    </location>
</feature>
<dbReference type="GO" id="GO:0031047">
    <property type="term" value="P:regulatory ncRNA-mediated gene silencing"/>
    <property type="evidence" value="ECO:0007669"/>
    <property type="project" value="UniProtKB-UniRule"/>
</dbReference>
<evidence type="ECO:0000313" key="8">
    <source>
        <dbReference type="EMBL" id="KAI8577961.1"/>
    </source>
</evidence>
<reference evidence="8" key="2">
    <citation type="journal article" date="2022" name="Proc. Natl. Acad. Sci. U.S.A.">
        <title>Diploid-dominant life cycles characterize the early evolution of Fungi.</title>
        <authorList>
            <person name="Amses K.R."/>
            <person name="Simmons D.R."/>
            <person name="Longcore J.E."/>
            <person name="Mondo S.J."/>
            <person name="Seto K."/>
            <person name="Jeronimo G.H."/>
            <person name="Bonds A.E."/>
            <person name="Quandt C.A."/>
            <person name="Davis W.J."/>
            <person name="Chang Y."/>
            <person name="Federici B.A."/>
            <person name="Kuo A."/>
            <person name="LaButti K."/>
            <person name="Pangilinan J."/>
            <person name="Andreopoulos W."/>
            <person name="Tritt A."/>
            <person name="Riley R."/>
            <person name="Hundley H."/>
            <person name="Johnson J."/>
            <person name="Lipzen A."/>
            <person name="Barry K."/>
            <person name="Lang B.F."/>
            <person name="Cuomo C.A."/>
            <person name="Buchler N.E."/>
            <person name="Grigoriev I.V."/>
            <person name="Spatafora J.W."/>
            <person name="Stajich J.E."/>
            <person name="James T.Y."/>
        </authorList>
    </citation>
    <scope>NUCLEOTIDE SEQUENCE</scope>
    <source>
        <strain evidence="8">AG</strain>
    </source>
</reference>
<keyword evidence="9" id="KW-1185">Reference proteome</keyword>
<dbReference type="SMART" id="SM00318">
    <property type="entry name" value="SNc"/>
    <property type="match status" value="4"/>
</dbReference>
<name>A0AAD5E7W9_UMBRA</name>
<dbReference type="Gene3D" id="2.40.50.90">
    <property type="match status" value="5"/>
</dbReference>
<evidence type="ECO:0000256" key="4">
    <source>
        <dbReference type="PIRNR" id="PIRNR017179"/>
    </source>
</evidence>
<evidence type="ECO:0000259" key="6">
    <source>
        <dbReference type="PROSITE" id="PS50304"/>
    </source>
</evidence>
<keyword evidence="3" id="KW-0677">Repeat</keyword>
<dbReference type="GO" id="GO:0031332">
    <property type="term" value="C:RNAi effector complex"/>
    <property type="evidence" value="ECO:0007669"/>
    <property type="project" value="InterPro"/>
</dbReference>
<dbReference type="GO" id="GO:0005829">
    <property type="term" value="C:cytosol"/>
    <property type="evidence" value="ECO:0007669"/>
    <property type="project" value="UniProtKB-UniRule"/>
</dbReference>
<dbReference type="Pfam" id="PF00567">
    <property type="entry name" value="TUDOR"/>
    <property type="match status" value="1"/>
</dbReference>
<feature type="region of interest" description="Disordered" evidence="5">
    <location>
        <begin position="351"/>
        <end position="372"/>
    </location>
</feature>
<dbReference type="InterPro" id="IPR035437">
    <property type="entry name" value="SNase_OB-fold_sf"/>
</dbReference>
<dbReference type="PANTHER" id="PTHR12302">
    <property type="entry name" value="EBNA2 BINDING PROTEIN P100"/>
    <property type="match status" value="1"/>
</dbReference>
<dbReference type="Proteomes" id="UP001206595">
    <property type="component" value="Unassembled WGS sequence"/>
</dbReference>
<dbReference type="Pfam" id="PF00565">
    <property type="entry name" value="SNase"/>
    <property type="match status" value="4"/>
</dbReference>
<feature type="domain" description="TNase-like" evidence="7">
    <location>
        <begin position="502"/>
        <end position="635"/>
    </location>
</feature>
<protein>
    <submittedName>
        <fullName evidence="8">Uncharacterized protein</fullName>
    </submittedName>
</protein>
<dbReference type="FunFam" id="2.40.50.90:FF:000002">
    <property type="entry name" value="Staphylococcal nuclease domain-containing protein"/>
    <property type="match status" value="1"/>
</dbReference>
<dbReference type="FunFam" id="2.40.50.90:FF:000018">
    <property type="entry name" value="Ribonuclease"/>
    <property type="match status" value="1"/>
</dbReference>
<gene>
    <name evidence="8" type="ORF">K450DRAFT_249237</name>
</gene>
<dbReference type="InterPro" id="IPR002999">
    <property type="entry name" value="Tudor"/>
</dbReference>
<dbReference type="SUPFAM" id="SSF50199">
    <property type="entry name" value="Staphylococcal nuclease"/>
    <property type="match status" value="5"/>
</dbReference>
<dbReference type="GO" id="GO:0003723">
    <property type="term" value="F:RNA binding"/>
    <property type="evidence" value="ECO:0007669"/>
    <property type="project" value="UniProtKB-UniRule"/>
</dbReference>
<dbReference type="RefSeq" id="XP_051442965.1">
    <property type="nucleotide sequence ID" value="XM_051590370.1"/>
</dbReference>
<feature type="domain" description="Tudor" evidence="6">
    <location>
        <begin position="707"/>
        <end position="765"/>
    </location>
</feature>
<feature type="compositionally biased region" description="Basic and acidic residues" evidence="5">
    <location>
        <begin position="134"/>
        <end position="149"/>
    </location>
</feature>
<feature type="domain" description="TNase-like" evidence="7">
    <location>
        <begin position="323"/>
        <end position="473"/>
    </location>
</feature>
<sequence>MVQNKAVVKNVLSGDTVILKGRARANGPPAERLLALSNVQAPRLGNKDKDDEPFAFASRDFLRKTLVGKEISFVSEYTVGSSNPPREYGSISLQNGDDVAQLIVKEGWAKAREGGKRGESETNDSLETLKNLEEEARSGSKGMWGDKQKGQRSVKHGMTEDTKTFLNKYKGKQIDAIIEQVRDASTFRVLLMLTPQEHQMITLQLSGVKAPVVRKDIPDQPDVVEPFGEEAKYFAESRLLQRGVKVILEGAAQTGSTFVGSILHPAGNIAEALLSQGLAKCVDWSITLVTGGPVKLRNAERTAKEHKLRLWKDFVAKEKTSESDFDAQVVKIVTGDTIIVRSKSGGEKKVQFSSLKQAPRGAGSTLPSAGSKSKDIKEVGYQFEAREYLRKRLVGKQVHVTIDYVKPAQDGFEEKECATVKIGDSNIALQLVERGLASVIRHRKDDENRSPAYDQLVIAETKAQEAQKGIHSTKEQPIVRITDASENATKARQFLTFLKRSGRVNGVVDHVANASRLYIWVPKENCRLTFVLAGVRAPRVARSPGEKSEPFAEEGANFVSNKVLQRDVDIEVENVDKTGGFVGSLFVNGENLSVSLLQAGYAYIHEYSANESNYANQLFSGERIAKAGKKGVWASYDEDAEKEAAQEQEQTASATPNREYIDVIVSEVIDGNRLYVQILNDQARKLETLMSEFADHHKRNDEPSVAKPRNGEVVSAKFTEDDSWYRAKVRKSSPAGVEVVYVDYGNSEVIPLSRIRALPQKFSSLPHQAQEATLSFVKAPAKDQDYGVEAFERLQQLASGKQLVANVDSRDAGVLSLTLYDPAISTSADASINYDIVRDGYGHVISKTRYSGGNQEIIKKLQEGLADAKRERLGMFEFGDNTPTDD</sequence>
<evidence type="ECO:0000256" key="1">
    <source>
        <dbReference type="ARBA" id="ARBA00004496"/>
    </source>
</evidence>
<evidence type="ECO:0000313" key="9">
    <source>
        <dbReference type="Proteomes" id="UP001206595"/>
    </source>
</evidence>
<dbReference type="InterPro" id="IPR016685">
    <property type="entry name" value="Silence_cplx_Nase-comp_TudorSN"/>
</dbReference>
<dbReference type="PIRSF" id="PIRSF017179">
    <property type="entry name" value="RISC-Tudor-SN"/>
    <property type="match status" value="1"/>
</dbReference>
<evidence type="ECO:0000256" key="3">
    <source>
        <dbReference type="ARBA" id="ARBA00022737"/>
    </source>
</evidence>
<dbReference type="SUPFAM" id="SSF63748">
    <property type="entry name" value="Tudor/PWWP/MBT"/>
    <property type="match status" value="1"/>
</dbReference>
<keyword evidence="2 4" id="KW-0963">Cytoplasm</keyword>
<dbReference type="PANTHER" id="PTHR12302:SF2">
    <property type="entry name" value="STAPHYLOCOCCAL NUCLEASE DOMAIN-CONTAINING PROTEIN 1"/>
    <property type="match status" value="1"/>
</dbReference>
<accession>A0AAD5E7W9</accession>
<dbReference type="FunFam" id="2.30.30.140:FF:000018">
    <property type="entry name" value="Serine/threonine-protein kinase 31"/>
    <property type="match status" value="1"/>
</dbReference>
<feature type="region of interest" description="Disordered" evidence="5">
    <location>
        <begin position="134"/>
        <end position="159"/>
    </location>
</feature>
<dbReference type="PROSITE" id="PS50304">
    <property type="entry name" value="TUDOR"/>
    <property type="match status" value="1"/>
</dbReference>
<dbReference type="PROSITE" id="PS50830">
    <property type="entry name" value="TNASE_3"/>
    <property type="match status" value="4"/>
</dbReference>
<feature type="domain" description="TNase-like" evidence="7">
    <location>
        <begin position="172"/>
        <end position="313"/>
    </location>
</feature>
<comment type="subcellular location">
    <subcellularLocation>
        <location evidence="1 4">Cytoplasm</location>
    </subcellularLocation>
</comment>
<feature type="domain" description="TNase-like" evidence="7">
    <location>
        <begin position="2"/>
        <end position="146"/>
    </location>
</feature>
<feature type="compositionally biased region" description="Basic and acidic residues" evidence="5">
    <location>
        <begin position="110"/>
        <end position="120"/>
    </location>
</feature>
<dbReference type="SMART" id="SM00333">
    <property type="entry name" value="TUDOR"/>
    <property type="match status" value="1"/>
</dbReference>
<dbReference type="EMBL" id="MU620934">
    <property type="protein sequence ID" value="KAI8577961.1"/>
    <property type="molecule type" value="Genomic_DNA"/>
</dbReference>
<dbReference type="GeneID" id="75915714"/>
<evidence type="ECO:0000256" key="2">
    <source>
        <dbReference type="ARBA" id="ARBA00022490"/>
    </source>
</evidence>
<organism evidence="8 9">
    <name type="scientific">Umbelopsis ramanniana AG</name>
    <dbReference type="NCBI Taxonomy" id="1314678"/>
    <lineage>
        <taxon>Eukaryota</taxon>
        <taxon>Fungi</taxon>
        <taxon>Fungi incertae sedis</taxon>
        <taxon>Mucoromycota</taxon>
        <taxon>Mucoromycotina</taxon>
        <taxon>Umbelopsidomycetes</taxon>
        <taxon>Umbelopsidales</taxon>
        <taxon>Umbelopsidaceae</taxon>
        <taxon>Umbelopsis</taxon>
    </lineage>
</organism>
<dbReference type="GO" id="GO:0006402">
    <property type="term" value="P:mRNA catabolic process"/>
    <property type="evidence" value="ECO:0007669"/>
    <property type="project" value="UniProtKB-UniRule"/>
</dbReference>
<evidence type="ECO:0000256" key="5">
    <source>
        <dbReference type="SAM" id="MobiDB-lite"/>
    </source>
</evidence>
<proteinExistence type="predicted"/>
<dbReference type="InterPro" id="IPR016071">
    <property type="entry name" value="Staphylococal_nuclease_OB-fold"/>
</dbReference>
<dbReference type="GO" id="GO:0004518">
    <property type="term" value="F:nuclease activity"/>
    <property type="evidence" value="ECO:0007669"/>
    <property type="project" value="TreeGrafter"/>
</dbReference>
<evidence type="ECO:0000259" key="7">
    <source>
        <dbReference type="PROSITE" id="PS50830"/>
    </source>
</evidence>
<dbReference type="FunFam" id="2.40.50.90:FF:000001">
    <property type="entry name" value="Staphylococcal nuclease domain-containing protein"/>
    <property type="match status" value="1"/>
</dbReference>